<evidence type="ECO:0000313" key="2">
    <source>
        <dbReference type="EMBL" id="KAF7715469.1"/>
    </source>
</evidence>
<evidence type="ECO:0000313" key="3">
    <source>
        <dbReference type="Proteomes" id="UP000631181"/>
    </source>
</evidence>
<gene>
    <name evidence="2" type="ORF">PECM_006882</name>
</gene>
<keyword evidence="3" id="KW-1185">Reference proteome</keyword>
<reference evidence="2" key="1">
    <citation type="journal article" date="2020" name="Front. Microbiol.">
        <title>Gene regulatory networks of Penicillium echinulatum 2HH and Penicillium oxalicum 114-2 inferred by a computational biology approach.</title>
        <authorList>
            <person name="Lenz A.R."/>
            <person name="Galan-Vasquez E."/>
            <person name="Balbinot E."/>
            <person name="De Abreu F.P."/>
            <person name="De Oliveira N.S."/>
            <person name="Da Rosa L.O."/>
            <person name="De Avila E Silva S."/>
            <person name="Camassola M."/>
            <person name="Dillon A.J.P."/>
            <person name="Perez-Rueda E."/>
        </authorList>
    </citation>
    <scope>NUCLEOTIDE SEQUENCE</scope>
    <source>
        <strain evidence="2">S1M29</strain>
    </source>
</reference>
<dbReference type="AlphaFoldDB" id="A0A8J8W3B3"/>
<comment type="caution">
    <text evidence="2">The sequence shown here is derived from an EMBL/GenBank/DDBJ whole genome shotgun (WGS) entry which is preliminary data.</text>
</comment>
<dbReference type="OrthoDB" id="5430620at2759"/>
<proteinExistence type="predicted"/>
<name>A0A8J8W3B3_9EURO</name>
<keyword evidence="1" id="KW-0732">Signal</keyword>
<feature type="signal peptide" evidence="1">
    <location>
        <begin position="1"/>
        <end position="17"/>
    </location>
</feature>
<protein>
    <submittedName>
        <fullName evidence="2">Uncharacterized protein</fullName>
    </submittedName>
</protein>
<accession>A0A8J8W3B3</accession>
<feature type="chain" id="PRO_5035271758" evidence="1">
    <location>
        <begin position="18"/>
        <end position="161"/>
    </location>
</feature>
<organism evidence="2 3">
    <name type="scientific">Penicillium ucsense</name>
    <dbReference type="NCBI Taxonomy" id="2839758"/>
    <lineage>
        <taxon>Eukaryota</taxon>
        <taxon>Fungi</taxon>
        <taxon>Dikarya</taxon>
        <taxon>Ascomycota</taxon>
        <taxon>Pezizomycotina</taxon>
        <taxon>Eurotiomycetes</taxon>
        <taxon>Eurotiomycetidae</taxon>
        <taxon>Eurotiales</taxon>
        <taxon>Aspergillaceae</taxon>
        <taxon>Penicillium</taxon>
    </lineage>
</organism>
<sequence>MKFTLAAVAAFASTALAASLPEAFTLVAEGGKTVVTDGQNLFVGTDSSANEVLILRGNAQDTPLTFTSKNSTPTGFQNLWVVEDDTLPVGLTTPHSAAYPEGASETGFGVNDDGLFTHDGNAYFAVDGYASGDQPLKVYWYGRHSSEYKGMNLTVKECKGC</sequence>
<evidence type="ECO:0000256" key="1">
    <source>
        <dbReference type="SAM" id="SignalP"/>
    </source>
</evidence>
<dbReference type="Proteomes" id="UP000631181">
    <property type="component" value="Unassembled WGS sequence"/>
</dbReference>
<dbReference type="EMBL" id="WIWV01000059">
    <property type="protein sequence ID" value="KAF7715469.1"/>
    <property type="molecule type" value="Genomic_DNA"/>
</dbReference>